<proteinExistence type="inferred from homology"/>
<evidence type="ECO:0000256" key="5">
    <source>
        <dbReference type="ARBA" id="ARBA00006045"/>
    </source>
</evidence>
<evidence type="ECO:0000256" key="6">
    <source>
        <dbReference type="ARBA" id="ARBA00022664"/>
    </source>
</evidence>
<dbReference type="RefSeq" id="XP_013330696.1">
    <property type="nucleotide sequence ID" value="XM_013475242.1"/>
</dbReference>
<dbReference type="InterPro" id="IPR029052">
    <property type="entry name" value="Metallo-depent_PP-like"/>
</dbReference>
<keyword evidence="6" id="KW-0507">mRNA processing</keyword>
<name>A0A0F4Z0P4_RASE3</name>
<evidence type="ECO:0000256" key="4">
    <source>
        <dbReference type="ARBA" id="ARBA00004123"/>
    </source>
</evidence>
<evidence type="ECO:0000256" key="9">
    <source>
        <dbReference type="ARBA" id="ARBA00022833"/>
    </source>
</evidence>
<evidence type="ECO:0000259" key="14">
    <source>
        <dbReference type="SMART" id="SM01124"/>
    </source>
</evidence>
<dbReference type="InterPro" id="IPR004843">
    <property type="entry name" value="Calcineurin-like_PHP"/>
</dbReference>
<dbReference type="InterPro" id="IPR041816">
    <property type="entry name" value="Dbr1_N"/>
</dbReference>
<dbReference type="GeneID" id="25314247"/>
<feature type="compositionally biased region" description="Polar residues" evidence="13">
    <location>
        <begin position="469"/>
        <end position="509"/>
    </location>
</feature>
<dbReference type="PANTHER" id="PTHR12849:SF0">
    <property type="entry name" value="LARIAT DEBRANCHING ENZYME"/>
    <property type="match status" value="1"/>
</dbReference>
<evidence type="ECO:0000256" key="13">
    <source>
        <dbReference type="SAM" id="MobiDB-lite"/>
    </source>
</evidence>
<feature type="region of interest" description="Disordered" evidence="13">
    <location>
        <begin position="425"/>
        <end position="521"/>
    </location>
</feature>
<reference evidence="15 16" key="1">
    <citation type="submission" date="2015-04" db="EMBL/GenBank/DDBJ databases">
        <authorList>
            <person name="Heijne W.H."/>
            <person name="Fedorova N.D."/>
            <person name="Nierman W.C."/>
            <person name="Vollebregt A.W."/>
            <person name="Zhao Z."/>
            <person name="Wu L."/>
            <person name="Kumar M."/>
            <person name="Stam H."/>
            <person name="van den Berg M.A."/>
            <person name="Pel H.J."/>
        </authorList>
    </citation>
    <scope>NUCLEOTIDE SEQUENCE [LARGE SCALE GENOMIC DNA]</scope>
    <source>
        <strain evidence="15 16">CBS 393.64</strain>
    </source>
</reference>
<feature type="compositionally biased region" description="Polar residues" evidence="13">
    <location>
        <begin position="323"/>
        <end position="352"/>
    </location>
</feature>
<dbReference type="GO" id="GO:0046872">
    <property type="term" value="F:metal ion binding"/>
    <property type="evidence" value="ECO:0007669"/>
    <property type="project" value="UniProtKB-KW"/>
</dbReference>
<dbReference type="PANTHER" id="PTHR12849">
    <property type="entry name" value="RNA LARIAT DEBRANCHING ENZYME"/>
    <property type="match status" value="1"/>
</dbReference>
<dbReference type="SMART" id="SM01124">
    <property type="entry name" value="DBR1"/>
    <property type="match status" value="1"/>
</dbReference>
<keyword evidence="11" id="KW-0464">Manganese</keyword>
<evidence type="ECO:0000313" key="15">
    <source>
        <dbReference type="EMBL" id="KKA24084.1"/>
    </source>
</evidence>
<evidence type="ECO:0000313" key="16">
    <source>
        <dbReference type="Proteomes" id="UP000053958"/>
    </source>
</evidence>
<evidence type="ECO:0000256" key="12">
    <source>
        <dbReference type="ARBA" id="ARBA00023242"/>
    </source>
</evidence>
<evidence type="ECO:0000256" key="1">
    <source>
        <dbReference type="ARBA" id="ARBA00001936"/>
    </source>
</evidence>
<feature type="region of interest" description="Disordered" evidence="13">
    <location>
        <begin position="697"/>
        <end position="752"/>
    </location>
</feature>
<dbReference type="Pfam" id="PF05011">
    <property type="entry name" value="DBR1"/>
    <property type="match status" value="1"/>
</dbReference>
<comment type="cofactor">
    <cofactor evidence="1">
        <name>Mn(2+)</name>
        <dbReference type="ChEBI" id="CHEBI:29035"/>
    </cofactor>
</comment>
<feature type="compositionally biased region" description="Gly residues" evidence="13">
    <location>
        <begin position="717"/>
        <end position="741"/>
    </location>
</feature>
<protein>
    <submittedName>
        <fullName evidence="15">RNA lariat debranching enzyme</fullName>
    </submittedName>
</protein>
<dbReference type="AlphaFoldDB" id="A0A0F4Z0P4"/>
<evidence type="ECO:0000256" key="8">
    <source>
        <dbReference type="ARBA" id="ARBA00022801"/>
    </source>
</evidence>
<keyword evidence="7" id="KW-0479">Metal-binding</keyword>
<feature type="compositionally biased region" description="Basic and acidic residues" evidence="13">
    <location>
        <begin position="510"/>
        <end position="521"/>
    </location>
</feature>
<feature type="region of interest" description="Disordered" evidence="13">
    <location>
        <begin position="285"/>
        <end position="361"/>
    </location>
</feature>
<dbReference type="SUPFAM" id="SSF56300">
    <property type="entry name" value="Metallo-dependent phosphatases"/>
    <property type="match status" value="1"/>
</dbReference>
<comment type="subcellular location">
    <subcellularLocation>
        <location evidence="4">Nucleus</location>
    </subcellularLocation>
</comment>
<dbReference type="Proteomes" id="UP000053958">
    <property type="component" value="Unassembled WGS sequence"/>
</dbReference>
<comment type="caution">
    <text evidence="15">The sequence shown here is derived from an EMBL/GenBank/DDBJ whole genome shotgun (WGS) entry which is preliminary data.</text>
</comment>
<dbReference type="EMBL" id="LASV01000075">
    <property type="protein sequence ID" value="KKA24084.1"/>
    <property type="molecule type" value="Genomic_DNA"/>
</dbReference>
<keyword evidence="12" id="KW-0539">Nucleus</keyword>
<evidence type="ECO:0000256" key="10">
    <source>
        <dbReference type="ARBA" id="ARBA00023004"/>
    </source>
</evidence>
<evidence type="ECO:0000256" key="11">
    <source>
        <dbReference type="ARBA" id="ARBA00023211"/>
    </source>
</evidence>
<dbReference type="InterPro" id="IPR007708">
    <property type="entry name" value="DBR1_C"/>
</dbReference>
<keyword evidence="9" id="KW-0862">Zinc</keyword>
<gene>
    <name evidence="15" type="ORF">T310_1896</name>
</gene>
<keyword evidence="10" id="KW-0408">Iron</keyword>
<accession>A0A0F4Z0P4</accession>
<evidence type="ECO:0000256" key="2">
    <source>
        <dbReference type="ARBA" id="ARBA00001947"/>
    </source>
</evidence>
<dbReference type="STRING" id="1408163.A0A0F4Z0P4"/>
<comment type="cofactor">
    <cofactor evidence="2">
        <name>Zn(2+)</name>
        <dbReference type="ChEBI" id="CHEBI:29105"/>
    </cofactor>
</comment>
<dbReference type="GO" id="GO:0005634">
    <property type="term" value="C:nucleus"/>
    <property type="evidence" value="ECO:0007669"/>
    <property type="project" value="UniProtKB-SubCell"/>
</dbReference>
<dbReference type="CDD" id="cd00844">
    <property type="entry name" value="MPP_Dbr1_N"/>
    <property type="match status" value="1"/>
</dbReference>
<evidence type="ECO:0000256" key="7">
    <source>
        <dbReference type="ARBA" id="ARBA00022723"/>
    </source>
</evidence>
<dbReference type="OrthoDB" id="407609at2759"/>
<comment type="similarity">
    <text evidence="5">Belongs to the lariat debranching enzyme family.</text>
</comment>
<sequence length="752" mass="83764">MDHPVSQGPGLRVALEGCGHGKLHDIYAAVEHAAKSKGWDGVDLVIIGGDFQAVRNSYDLNCMSVPHKYREIGDFHEYYSGKRTAPYLTIFIGGNHEASNHLFELYYGGWVAPNIYYMGAANVIRCGPLRIAGLSGIWKGYDYRKPHFERLPYNRDEIQSIYHVRELDVRKLLQIRTQVDLGLSHDWPKKVEYCGDYEQLFRLKNGFREDSQAGRLGSTAAKYVLDRLRPRYWFSAHLHIKFAASIAHGKYVSPENGKSGDRDSAQEDTSKLPYACGLDGALLSVESGPLQNDNSTEGDVPEETMADLPDNKSMNSEKDQMIDQDNTGSKASQPLGSRSVSDPGPSQTNATAKNVIDPKSSQSDVLKSSISAWQNFHTVAARQEAQDYQRYLQEREESQTTRNTAAETAHQLTWRKVNVNEDMTSRKVTGVRKTGFSEEPESKRPKVEQTTVKNSDEIDLDLSSDDGSPTQDNTTGDATSEQRVATSNAHAIPNAETNTPAASTQSLKQDQPREDEGVSEDLRQQLPASFQRPSTVVHDPLPEAISNTTTEFLALDKCLPGRQFLQLVEFSAISDQEGVQQDRPYRLQYDKEWLAITRVFADDLTLGDPNARVPLDKGDQHYRQRIMEEEKWIEEHVVKAGKMTVPENFTITAPVYDPSVPITNTVMPQEYNNPQTAEFCNLIGIPNKFYLTDEERQARMAAGPRPDTDRNSHRGRPGGGGRFGRSGGRGRGGGWGGPSRGRGGRPPVNSAW</sequence>
<evidence type="ECO:0000256" key="3">
    <source>
        <dbReference type="ARBA" id="ARBA00001954"/>
    </source>
</evidence>
<comment type="cofactor">
    <cofactor evidence="3">
        <name>Fe(2+)</name>
        <dbReference type="ChEBI" id="CHEBI:29033"/>
    </cofactor>
</comment>
<dbReference type="GO" id="GO:0000398">
    <property type="term" value="P:mRNA splicing, via spliceosome"/>
    <property type="evidence" value="ECO:0007669"/>
    <property type="project" value="TreeGrafter"/>
</dbReference>
<organism evidence="15 16">
    <name type="scientific">Rasamsonia emersonii (strain ATCC 16479 / CBS 393.64 / IMI 116815)</name>
    <dbReference type="NCBI Taxonomy" id="1408163"/>
    <lineage>
        <taxon>Eukaryota</taxon>
        <taxon>Fungi</taxon>
        <taxon>Dikarya</taxon>
        <taxon>Ascomycota</taxon>
        <taxon>Pezizomycotina</taxon>
        <taxon>Eurotiomycetes</taxon>
        <taxon>Eurotiomycetidae</taxon>
        <taxon>Eurotiales</taxon>
        <taxon>Trichocomaceae</taxon>
        <taxon>Rasamsonia</taxon>
    </lineage>
</organism>
<dbReference type="Pfam" id="PF00149">
    <property type="entry name" value="Metallophos"/>
    <property type="match status" value="1"/>
</dbReference>
<keyword evidence="16" id="KW-1185">Reference proteome</keyword>
<dbReference type="GO" id="GO:0008419">
    <property type="term" value="F:RNA lariat debranching enzyme activity"/>
    <property type="evidence" value="ECO:0007669"/>
    <property type="project" value="UniProtKB-ARBA"/>
</dbReference>
<keyword evidence="8" id="KW-0378">Hydrolase</keyword>
<feature type="domain" description="Lariat debranching enzyme C-terminal" evidence="14">
    <location>
        <begin position="541"/>
        <end position="689"/>
    </location>
</feature>